<dbReference type="InterPro" id="IPR001387">
    <property type="entry name" value="Cro/C1-type_HTH"/>
</dbReference>
<gene>
    <name evidence="3" type="ORF">E1284_21505</name>
</gene>
<accession>A0A4R4NTI8</accession>
<feature type="non-terminal residue" evidence="3">
    <location>
        <position position="135"/>
    </location>
</feature>
<dbReference type="Pfam" id="PF13560">
    <property type="entry name" value="HTH_31"/>
    <property type="match status" value="1"/>
</dbReference>
<sequence>MNAGQIVRAARQARQMRLVDLGEMCGYSAAQISRLERGQTPLTDITLLRTLAEILDIPPARLGLASDRSASPATPRHSVRPKGMPQTAHARSVREGEVDEGGEDDPVRRREFLGVAGVVLPAAVFSRIDDALALM</sequence>
<comment type="caution">
    <text evidence="3">The sequence shown here is derived from an EMBL/GenBank/DDBJ whole genome shotgun (WGS) entry which is preliminary data.</text>
</comment>
<dbReference type="RefSeq" id="WP_131941686.1">
    <property type="nucleotide sequence ID" value="NZ_SMJW01000111.1"/>
</dbReference>
<feature type="domain" description="HTH cro/C1-type" evidence="2">
    <location>
        <begin position="7"/>
        <end position="62"/>
    </location>
</feature>
<reference evidence="3 4" key="1">
    <citation type="submission" date="2019-03" db="EMBL/GenBank/DDBJ databases">
        <title>Draft genome sequences of novel Actinobacteria.</title>
        <authorList>
            <person name="Sahin N."/>
            <person name="Ay H."/>
            <person name="Saygin H."/>
        </authorList>
    </citation>
    <scope>NUCLEOTIDE SEQUENCE [LARGE SCALE GENOMIC DNA]</scope>
    <source>
        <strain evidence="3 4">DSM 45347</strain>
    </source>
</reference>
<evidence type="ECO:0000313" key="4">
    <source>
        <dbReference type="Proteomes" id="UP000295431"/>
    </source>
</evidence>
<evidence type="ECO:0000256" key="1">
    <source>
        <dbReference type="SAM" id="MobiDB-lite"/>
    </source>
</evidence>
<dbReference type="SUPFAM" id="SSF47413">
    <property type="entry name" value="lambda repressor-like DNA-binding domains"/>
    <property type="match status" value="1"/>
</dbReference>
<keyword evidence="4" id="KW-1185">Reference proteome</keyword>
<dbReference type="EMBL" id="SMJW01000111">
    <property type="protein sequence ID" value="TDC12998.1"/>
    <property type="molecule type" value="Genomic_DNA"/>
</dbReference>
<dbReference type="AlphaFoldDB" id="A0A4R4NTI8"/>
<dbReference type="OrthoDB" id="3865941at2"/>
<dbReference type="GO" id="GO:0003677">
    <property type="term" value="F:DNA binding"/>
    <property type="evidence" value="ECO:0007669"/>
    <property type="project" value="InterPro"/>
</dbReference>
<feature type="region of interest" description="Disordered" evidence="1">
    <location>
        <begin position="64"/>
        <end position="105"/>
    </location>
</feature>
<dbReference type="SMART" id="SM00530">
    <property type="entry name" value="HTH_XRE"/>
    <property type="match status" value="1"/>
</dbReference>
<dbReference type="Gene3D" id="1.10.260.40">
    <property type="entry name" value="lambda repressor-like DNA-binding domains"/>
    <property type="match status" value="1"/>
</dbReference>
<name>A0A4R4NTI8_9ACTN</name>
<dbReference type="PROSITE" id="PS50943">
    <property type="entry name" value="HTH_CROC1"/>
    <property type="match status" value="1"/>
</dbReference>
<organism evidence="3 4">
    <name type="scientific">Actinomadura bangladeshensis</name>
    <dbReference type="NCBI Taxonomy" id="453573"/>
    <lineage>
        <taxon>Bacteria</taxon>
        <taxon>Bacillati</taxon>
        <taxon>Actinomycetota</taxon>
        <taxon>Actinomycetes</taxon>
        <taxon>Streptosporangiales</taxon>
        <taxon>Thermomonosporaceae</taxon>
        <taxon>Actinomadura</taxon>
    </lineage>
</organism>
<dbReference type="CDD" id="cd00093">
    <property type="entry name" value="HTH_XRE"/>
    <property type="match status" value="1"/>
</dbReference>
<proteinExistence type="predicted"/>
<evidence type="ECO:0000313" key="3">
    <source>
        <dbReference type="EMBL" id="TDC12998.1"/>
    </source>
</evidence>
<dbReference type="Proteomes" id="UP000295431">
    <property type="component" value="Unassembled WGS sequence"/>
</dbReference>
<evidence type="ECO:0000259" key="2">
    <source>
        <dbReference type="PROSITE" id="PS50943"/>
    </source>
</evidence>
<dbReference type="InterPro" id="IPR010982">
    <property type="entry name" value="Lambda_DNA-bd_dom_sf"/>
</dbReference>
<protein>
    <submittedName>
        <fullName evidence="3">XRE family transcriptional regulator</fullName>
    </submittedName>
</protein>